<evidence type="ECO:0000313" key="6">
    <source>
        <dbReference type="EMBL" id="MFB2837479.1"/>
    </source>
</evidence>
<evidence type="ECO:0000256" key="4">
    <source>
        <dbReference type="ARBA" id="ARBA00023136"/>
    </source>
</evidence>
<feature type="transmembrane region" description="Helical" evidence="5">
    <location>
        <begin position="151"/>
        <end position="171"/>
    </location>
</feature>
<feature type="transmembrane region" description="Helical" evidence="5">
    <location>
        <begin position="49"/>
        <end position="70"/>
    </location>
</feature>
<keyword evidence="4 5" id="KW-0472">Membrane</keyword>
<keyword evidence="2 5" id="KW-0812">Transmembrane</keyword>
<dbReference type="PANTHER" id="PTHR31851">
    <property type="entry name" value="FE(2+)/MN(2+) TRANSPORTER PCL1"/>
    <property type="match status" value="1"/>
</dbReference>
<name>A0ABV4WQW0_9CYAN</name>
<feature type="transmembrane region" description="Helical" evidence="5">
    <location>
        <begin position="207"/>
        <end position="229"/>
    </location>
</feature>
<dbReference type="InterPro" id="IPR008217">
    <property type="entry name" value="Ccc1_fam"/>
</dbReference>
<comment type="subcellular location">
    <subcellularLocation>
        <location evidence="1">Endomembrane system</location>
        <topology evidence="1">Multi-pass membrane protein</topology>
    </subcellularLocation>
</comment>
<dbReference type="Proteomes" id="UP001576780">
    <property type="component" value="Unassembled WGS sequence"/>
</dbReference>
<feature type="transmembrane region" description="Helical" evidence="5">
    <location>
        <begin position="177"/>
        <end position="195"/>
    </location>
</feature>
<accession>A0ABV4WQW0</accession>
<keyword evidence="7" id="KW-1185">Reference proteome</keyword>
<protein>
    <submittedName>
        <fullName evidence="6">VIT1/CCC1 transporter family protein</fullName>
    </submittedName>
</protein>
<evidence type="ECO:0000256" key="1">
    <source>
        <dbReference type="ARBA" id="ARBA00004127"/>
    </source>
</evidence>
<proteinExistence type="predicted"/>
<evidence type="ECO:0000256" key="3">
    <source>
        <dbReference type="ARBA" id="ARBA00022989"/>
    </source>
</evidence>
<gene>
    <name evidence="6" type="ORF">ACE1CA_23370</name>
</gene>
<comment type="caution">
    <text evidence="6">The sequence shown here is derived from an EMBL/GenBank/DDBJ whole genome shotgun (WGS) entry which is preliminary data.</text>
</comment>
<organism evidence="6 7">
    <name type="scientific">Floridaenema evergladense BLCC-F167</name>
    <dbReference type="NCBI Taxonomy" id="3153639"/>
    <lineage>
        <taxon>Bacteria</taxon>
        <taxon>Bacillati</taxon>
        <taxon>Cyanobacteriota</taxon>
        <taxon>Cyanophyceae</taxon>
        <taxon>Oscillatoriophycideae</taxon>
        <taxon>Aerosakkonematales</taxon>
        <taxon>Aerosakkonemataceae</taxon>
        <taxon>Floridanema</taxon>
        <taxon>Floridanema evergladense</taxon>
    </lineage>
</organism>
<evidence type="ECO:0000313" key="7">
    <source>
        <dbReference type="Proteomes" id="UP001576780"/>
    </source>
</evidence>
<feature type="transmembrane region" description="Helical" evidence="5">
    <location>
        <begin position="21"/>
        <end position="43"/>
    </location>
</feature>
<dbReference type="RefSeq" id="WP_413279827.1">
    <property type="nucleotide sequence ID" value="NZ_JBHFNT010000215.1"/>
</dbReference>
<dbReference type="EMBL" id="JBHFNT010000215">
    <property type="protein sequence ID" value="MFB2837479.1"/>
    <property type="molecule type" value="Genomic_DNA"/>
</dbReference>
<reference evidence="6 7" key="1">
    <citation type="submission" date="2024-09" db="EMBL/GenBank/DDBJ databases">
        <title>Floridaenema gen nov. (Aerosakkonemataceae, Aerosakkonematales ord. nov., Cyanobacteria) from benthic tropical and subtropical fresh waters, with the description of four new species.</title>
        <authorList>
            <person name="Moretto J.A."/>
            <person name="Berthold D.E."/>
            <person name="Lefler F.W."/>
            <person name="Huang I.-S."/>
            <person name="Laughinghouse H. IV."/>
        </authorList>
    </citation>
    <scope>NUCLEOTIDE SEQUENCE [LARGE SCALE GENOMIC DNA]</scope>
    <source>
        <strain evidence="6 7">BLCC-F167</strain>
    </source>
</reference>
<evidence type="ECO:0000256" key="2">
    <source>
        <dbReference type="ARBA" id="ARBA00022692"/>
    </source>
</evidence>
<keyword evidence="3 5" id="KW-1133">Transmembrane helix</keyword>
<dbReference type="Pfam" id="PF01988">
    <property type="entry name" value="VIT1"/>
    <property type="match status" value="1"/>
</dbReference>
<evidence type="ECO:0000256" key="5">
    <source>
        <dbReference type="SAM" id="Phobius"/>
    </source>
</evidence>
<sequence length="233" mass="24195">MAKASLLKQLKTSFTASIGDIVFGMEDGTVSIFGLVAGVAISAATSKQVLLAGAAGAIAAAVSMMAGVFLDLQSERDQAIVEAKQRQAKIQANPNQVIAELMGRLQQTGLSHATLNAIQADLQATPPTLLTLESALKVSTSAQQQKPLAHALWMFISDLFAGLTPVLAFAFLPLAEARLVSLVMTSLLLIALGYGRARIGQRAVLPTVLQTVGIAGLAAIAGILIGQLIDMHV</sequence>